<evidence type="ECO:0000256" key="5">
    <source>
        <dbReference type="ARBA" id="ARBA00022786"/>
    </source>
</evidence>
<dbReference type="GO" id="GO:0051301">
    <property type="term" value="P:cell division"/>
    <property type="evidence" value="ECO:0007669"/>
    <property type="project" value="UniProtKB-KW"/>
</dbReference>
<dbReference type="Pfam" id="PF12862">
    <property type="entry name" value="ANAPC5"/>
    <property type="match status" value="1"/>
</dbReference>
<evidence type="ECO:0000256" key="3">
    <source>
        <dbReference type="ARBA" id="ARBA00022618"/>
    </source>
</evidence>
<sequence length="333" mass="34495">MKVRISGKAGASATGRHQSALLSLGAVHTQLGHVQEATLALNEALHIAQQINDHVALAHTLATLTSLLDSASPELAPAVQETRGLPGPHTKHLQLLRLLRRCEKRGVDLQLPHIVAYARLALAKFALLHHPQASKTDGLSARGALIEGPPPGGPAAANVPRPAIADLYSAGPTVFDATAKESQAASASAVEAMAGSAQLLKAAAFERCGAPGLARTAALARLAAEPAGPGDAEERCIAYAQLATHAADHLGFGAAAQVLEVADTEFPDAQSRPLAMARLGIAHQRSLAHRDIISARQLGAAMSALAEPEDAVLLNLRCAHTATAAFFFWVTST</sequence>
<reference evidence="10 11" key="1">
    <citation type="journal article" date="2012" name="Genome Biol.">
        <title>The genome of the polar eukaryotic microalga coccomyxa subellipsoidea reveals traits of cold adaptation.</title>
        <authorList>
            <person name="Blanc G."/>
            <person name="Agarkova I."/>
            <person name="Grimwood J."/>
            <person name="Kuo A."/>
            <person name="Brueggeman A."/>
            <person name="Dunigan D."/>
            <person name="Gurnon J."/>
            <person name="Ladunga I."/>
            <person name="Lindquist E."/>
            <person name="Lucas S."/>
            <person name="Pangilinan J."/>
            <person name="Proschold T."/>
            <person name="Salamov A."/>
            <person name="Schmutz J."/>
            <person name="Weeks D."/>
            <person name="Yamada T."/>
            <person name="Claverie J.M."/>
            <person name="Grigoriev I."/>
            <person name="Van Etten J."/>
            <person name="Lomsadze A."/>
            <person name="Borodovsky M."/>
        </authorList>
    </citation>
    <scope>NUCLEOTIDE SEQUENCE [LARGE SCALE GENOMIC DNA]</scope>
    <source>
        <strain evidence="10 11">C-169</strain>
    </source>
</reference>
<dbReference type="PANTHER" id="PTHR12830:SF9">
    <property type="entry name" value="ANAPHASE-PROMOTING COMPLEX SUBUNIT 5"/>
    <property type="match status" value="1"/>
</dbReference>
<feature type="domain" description="Anaphase-promoting complex subunit 5" evidence="9">
    <location>
        <begin position="15"/>
        <end position="69"/>
    </location>
</feature>
<keyword evidence="11" id="KW-1185">Reference proteome</keyword>
<evidence type="ECO:0000256" key="6">
    <source>
        <dbReference type="ARBA" id="ARBA00023306"/>
    </source>
</evidence>
<dbReference type="PANTHER" id="PTHR12830">
    <property type="entry name" value="ANAPHASE-PROMOTING COMPLEX SUBUNIT 5"/>
    <property type="match status" value="1"/>
</dbReference>
<proteinExistence type="inferred from homology"/>
<dbReference type="GO" id="GO:0070979">
    <property type="term" value="P:protein K11-linked ubiquitination"/>
    <property type="evidence" value="ECO:0007669"/>
    <property type="project" value="TreeGrafter"/>
</dbReference>
<gene>
    <name evidence="10" type="ORF">COCSUDRAFT_83518</name>
</gene>
<dbReference type="EMBL" id="AGSI01000013">
    <property type="protein sequence ID" value="EIE21294.1"/>
    <property type="molecule type" value="Genomic_DNA"/>
</dbReference>
<evidence type="ECO:0000256" key="1">
    <source>
        <dbReference type="ARBA" id="ARBA00007450"/>
    </source>
</evidence>
<evidence type="ECO:0000256" key="2">
    <source>
        <dbReference type="ARBA" id="ARBA00016066"/>
    </source>
</evidence>
<dbReference type="InterPro" id="IPR037679">
    <property type="entry name" value="Apc5"/>
</dbReference>
<dbReference type="InterPro" id="IPR026000">
    <property type="entry name" value="Apc5_dom"/>
</dbReference>
<keyword evidence="5" id="KW-0833">Ubl conjugation pathway</keyword>
<dbReference type="KEGG" id="csl:COCSUDRAFT_83518"/>
<dbReference type="GO" id="GO:0045842">
    <property type="term" value="P:positive regulation of mitotic metaphase/anaphase transition"/>
    <property type="evidence" value="ECO:0007669"/>
    <property type="project" value="TreeGrafter"/>
</dbReference>
<comment type="function">
    <text evidence="8">Component of the anaphase promoting complex/cyclosome (APC/C), a cell cycle-regulated E3 ubiquitin ligase that controls progression through mitosis and the G1 phase of the cell cycle. The APC/C complex acts by mediating ubiquitination and subsequent degradation of target proteins: it mainly mediates the formation of 'Lys-11'-linked polyubiquitin chains and, to a lower extent, the formation of 'Lys-48'- and 'Lys-63'-linked polyubiquitin chains. The APC/C complex catalyzes assembly of branched 'Lys-11'-/'Lys-48'-linked branched ubiquitin chains on target proteins.</text>
</comment>
<keyword evidence="6" id="KW-0131">Cell cycle</keyword>
<protein>
    <recommendedName>
        <fullName evidence="2">Anaphase-promoting complex subunit 5</fullName>
    </recommendedName>
    <alternativeName>
        <fullName evidence="7">Cyclosome subunit 5</fullName>
    </alternativeName>
</protein>
<dbReference type="GeneID" id="17039076"/>
<evidence type="ECO:0000313" key="11">
    <source>
        <dbReference type="Proteomes" id="UP000007264"/>
    </source>
</evidence>
<dbReference type="Proteomes" id="UP000007264">
    <property type="component" value="Unassembled WGS sequence"/>
</dbReference>
<keyword evidence="4" id="KW-0498">Mitosis</keyword>
<keyword evidence="3" id="KW-0132">Cell division</keyword>
<dbReference type="InterPro" id="IPR011990">
    <property type="entry name" value="TPR-like_helical_dom_sf"/>
</dbReference>
<dbReference type="AlphaFoldDB" id="I0YSC5"/>
<dbReference type="Gene3D" id="1.25.40.10">
    <property type="entry name" value="Tetratricopeptide repeat domain"/>
    <property type="match status" value="1"/>
</dbReference>
<dbReference type="GO" id="GO:0005680">
    <property type="term" value="C:anaphase-promoting complex"/>
    <property type="evidence" value="ECO:0007669"/>
    <property type="project" value="InterPro"/>
</dbReference>
<dbReference type="OrthoDB" id="2504561at2759"/>
<dbReference type="GO" id="GO:0031145">
    <property type="term" value="P:anaphase-promoting complex-dependent catabolic process"/>
    <property type="evidence" value="ECO:0007669"/>
    <property type="project" value="TreeGrafter"/>
</dbReference>
<dbReference type="STRING" id="574566.I0YSC5"/>
<comment type="similarity">
    <text evidence="1">Belongs to the APC5 family.</text>
</comment>
<dbReference type="RefSeq" id="XP_005645838.1">
    <property type="nucleotide sequence ID" value="XM_005645781.1"/>
</dbReference>
<dbReference type="UniPathway" id="UPA00143"/>
<evidence type="ECO:0000256" key="7">
    <source>
        <dbReference type="ARBA" id="ARBA00031069"/>
    </source>
</evidence>
<evidence type="ECO:0000256" key="8">
    <source>
        <dbReference type="ARBA" id="ARBA00045696"/>
    </source>
</evidence>
<name>I0YSC5_COCSC</name>
<evidence type="ECO:0000259" key="9">
    <source>
        <dbReference type="Pfam" id="PF12862"/>
    </source>
</evidence>
<evidence type="ECO:0000256" key="4">
    <source>
        <dbReference type="ARBA" id="ARBA00022776"/>
    </source>
</evidence>
<comment type="caution">
    <text evidence="10">The sequence shown here is derived from an EMBL/GenBank/DDBJ whole genome shotgun (WGS) entry which is preliminary data.</text>
</comment>
<accession>I0YSC5</accession>
<organism evidence="10 11">
    <name type="scientific">Coccomyxa subellipsoidea (strain C-169)</name>
    <name type="common">Green microalga</name>
    <dbReference type="NCBI Taxonomy" id="574566"/>
    <lineage>
        <taxon>Eukaryota</taxon>
        <taxon>Viridiplantae</taxon>
        <taxon>Chlorophyta</taxon>
        <taxon>core chlorophytes</taxon>
        <taxon>Trebouxiophyceae</taxon>
        <taxon>Trebouxiophyceae incertae sedis</taxon>
        <taxon>Coccomyxaceae</taxon>
        <taxon>Coccomyxa</taxon>
        <taxon>Coccomyxa subellipsoidea</taxon>
    </lineage>
</organism>
<evidence type="ECO:0000313" key="10">
    <source>
        <dbReference type="EMBL" id="EIE21294.1"/>
    </source>
</evidence>
<dbReference type="eggNOG" id="KOG4322">
    <property type="taxonomic scope" value="Eukaryota"/>
</dbReference>